<sequence>MAALPSSFLSSSPSLTFIISLSSGVLPVNEEERLEEQGEGDGWSSRARGLISVAILTGAQAQGEERE</sequence>
<dbReference type="Proteomes" id="UP000026960">
    <property type="component" value="Chromosome 1"/>
</dbReference>
<name>A0A0D3EPE0_9ORYZ</name>
<protein>
    <submittedName>
        <fullName evidence="1">Uncharacterized protein</fullName>
    </submittedName>
</protein>
<dbReference type="AlphaFoldDB" id="A0A0D3EPE0"/>
<reference evidence="1" key="2">
    <citation type="submission" date="2015-03" db="UniProtKB">
        <authorList>
            <consortium name="EnsemblPlants"/>
        </authorList>
    </citation>
    <scope>IDENTIFICATION</scope>
</reference>
<dbReference type="HOGENOM" id="CLU_2835278_0_0_1"/>
<evidence type="ECO:0000313" key="1">
    <source>
        <dbReference type="EnsemblPlants" id="OBART01G17290.1"/>
    </source>
</evidence>
<evidence type="ECO:0000313" key="2">
    <source>
        <dbReference type="Proteomes" id="UP000026960"/>
    </source>
</evidence>
<dbReference type="EnsemblPlants" id="OBART01G17290.1">
    <property type="protein sequence ID" value="OBART01G17290.1"/>
    <property type="gene ID" value="OBART01G17290"/>
</dbReference>
<reference evidence="1" key="1">
    <citation type="journal article" date="2009" name="Rice">
        <title>De Novo Next Generation Sequencing of Plant Genomes.</title>
        <authorList>
            <person name="Rounsley S."/>
            <person name="Marri P.R."/>
            <person name="Yu Y."/>
            <person name="He R."/>
            <person name="Sisneros N."/>
            <person name="Goicoechea J.L."/>
            <person name="Lee S.J."/>
            <person name="Angelova A."/>
            <person name="Kudrna D."/>
            <person name="Luo M."/>
            <person name="Affourtit J."/>
            <person name="Desany B."/>
            <person name="Knight J."/>
            <person name="Niazi F."/>
            <person name="Egholm M."/>
            <person name="Wing R.A."/>
        </authorList>
    </citation>
    <scope>NUCLEOTIDE SEQUENCE [LARGE SCALE GENOMIC DNA]</scope>
    <source>
        <strain evidence="1">cv. IRGC 105608</strain>
    </source>
</reference>
<accession>A0A0D3EPE0</accession>
<dbReference type="PaxDb" id="65489-OBART01G17290.1"/>
<dbReference type="Gramene" id="OBART01G17290.1">
    <property type="protein sequence ID" value="OBART01G17290.1"/>
    <property type="gene ID" value="OBART01G17290"/>
</dbReference>
<organism evidence="1">
    <name type="scientific">Oryza barthii</name>
    <dbReference type="NCBI Taxonomy" id="65489"/>
    <lineage>
        <taxon>Eukaryota</taxon>
        <taxon>Viridiplantae</taxon>
        <taxon>Streptophyta</taxon>
        <taxon>Embryophyta</taxon>
        <taxon>Tracheophyta</taxon>
        <taxon>Spermatophyta</taxon>
        <taxon>Magnoliopsida</taxon>
        <taxon>Liliopsida</taxon>
        <taxon>Poales</taxon>
        <taxon>Poaceae</taxon>
        <taxon>BOP clade</taxon>
        <taxon>Oryzoideae</taxon>
        <taxon>Oryzeae</taxon>
        <taxon>Oryzinae</taxon>
        <taxon>Oryza</taxon>
    </lineage>
</organism>
<proteinExistence type="predicted"/>
<keyword evidence="2" id="KW-1185">Reference proteome</keyword>